<dbReference type="InterPro" id="IPR025170">
    <property type="entry name" value="DUF3928"/>
</dbReference>
<dbReference type="Pfam" id="PF13065">
    <property type="entry name" value="DUF3928"/>
    <property type="match status" value="1"/>
</dbReference>
<reference evidence="3" key="3">
    <citation type="submission" date="2023-02" db="EMBL/GenBank/DDBJ databases">
        <title>Complete Genome Sequence of Bacillus cereus sensu lato isolate BC38B from pepper closely related to the Bacillus anthracis clade.</title>
        <authorList>
            <person name="Abdelli M."/>
            <person name="Cerar Kisek T."/>
            <person name="Falaise C."/>
            <person name="Cumont A."/>
            <person name="Giraud M."/>
            <person name="Chatoux J."/>
            <person name="Rogee S."/>
            <person name="Dadvisard M."/>
            <person name="Larigauderie G."/>
            <person name="Raynaud F."/>
            <person name="Godic Torkar K."/>
            <person name="Ramisse V."/>
        </authorList>
    </citation>
    <scope>NUCLEOTIDE SEQUENCE</scope>
    <source>
        <strain evidence="3">BC38B</strain>
    </source>
</reference>
<evidence type="ECO:0000313" key="5">
    <source>
        <dbReference type="Proteomes" id="UP000613452"/>
    </source>
</evidence>
<dbReference type="KEGG" id="bcef:BcrFT9_03136"/>
<dbReference type="Proteomes" id="UP000075591">
    <property type="component" value="Unassembled WGS sequence"/>
</dbReference>
<dbReference type="PATRIC" id="fig|1396.419.peg.1154"/>
<protein>
    <submittedName>
        <fullName evidence="2">DUF3928 family protein</fullName>
    </submittedName>
</protein>
<name>A0A063CPU9_BACCE</name>
<evidence type="ECO:0000313" key="3">
    <source>
        <dbReference type="EMBL" id="UYW69813.1"/>
    </source>
</evidence>
<evidence type="ECO:0000313" key="2">
    <source>
        <dbReference type="EMBL" id="MBK1607735.1"/>
    </source>
</evidence>
<dbReference type="EMBL" id="CP109872">
    <property type="protein sequence ID" value="UYW69813.1"/>
    <property type="molecule type" value="Genomic_DNA"/>
</dbReference>
<evidence type="ECO:0000313" key="1">
    <source>
        <dbReference type="EMBL" id="KXX85864.1"/>
    </source>
</evidence>
<accession>A0A063CPU9</accession>
<dbReference type="Proteomes" id="UP000613452">
    <property type="component" value="Unassembled WGS sequence"/>
</dbReference>
<reference evidence="1 4" key="1">
    <citation type="submission" date="2015-12" db="EMBL/GenBank/DDBJ databases">
        <title>Bacillus cereus Group isolate.</title>
        <authorList>
            <person name="Kovac J."/>
        </authorList>
    </citation>
    <scope>NUCLEOTIDE SEQUENCE [LARGE SCALE GENOMIC DNA]</scope>
    <source>
        <strain evidence="1 4">FSL W8-0275</strain>
    </source>
</reference>
<dbReference type="OMA" id="YVHYRNE"/>
<dbReference type="EMBL" id="LOMT01000150">
    <property type="protein sequence ID" value="KXX85864.1"/>
    <property type="molecule type" value="Genomic_DNA"/>
</dbReference>
<sequence>MYTLKIVSDREALYQFASYVRVVQGVEDVYVEVGEPLYEHPLMKFYVHIKLEETYEQHKALQEIARLVELGRFTYVHYRNDEIEEAFEAVKYESFKK</sequence>
<dbReference type="AlphaFoldDB" id="A0A063CPU9"/>
<dbReference type="Proteomes" id="UP001163707">
    <property type="component" value="Chromosome"/>
</dbReference>
<dbReference type="GeneID" id="301196509"/>
<gene>
    <name evidence="1" type="ORF">AT274_26870</name>
    <name evidence="2" type="ORF">JCR31_07375</name>
    <name evidence="3" type="ORF">OK229_02665</name>
</gene>
<proteinExistence type="predicted"/>
<dbReference type="EMBL" id="JAEFBZ010000001">
    <property type="protein sequence ID" value="MBK1607735.1"/>
    <property type="molecule type" value="Genomic_DNA"/>
</dbReference>
<reference evidence="2 5" key="2">
    <citation type="submission" date="2020-12" db="EMBL/GenBank/DDBJ databases">
        <title>Genome assembly for a thermostable protease producing Bacillus cereus MAKP1 strain isolated from chicken gut.</title>
        <authorList>
            <person name="Malaviya A."/>
        </authorList>
    </citation>
    <scope>NUCLEOTIDE SEQUENCE [LARGE SCALE GENOMIC DNA]</scope>
    <source>
        <strain evidence="2 5">MAKP1</strain>
    </source>
</reference>
<dbReference type="RefSeq" id="WP_000288327.1">
    <property type="nucleotide sequence ID" value="NZ_AP022857.1"/>
</dbReference>
<organism evidence="1 4">
    <name type="scientific">Bacillus cereus</name>
    <dbReference type="NCBI Taxonomy" id="1396"/>
    <lineage>
        <taxon>Bacteria</taxon>
        <taxon>Bacillati</taxon>
        <taxon>Bacillota</taxon>
        <taxon>Bacilli</taxon>
        <taxon>Bacillales</taxon>
        <taxon>Bacillaceae</taxon>
        <taxon>Bacillus</taxon>
        <taxon>Bacillus cereus group</taxon>
    </lineage>
</organism>
<evidence type="ECO:0000313" key="4">
    <source>
        <dbReference type="Proteomes" id="UP000075591"/>
    </source>
</evidence>